<dbReference type="Pfam" id="PF15734">
    <property type="entry name" value="MIIP"/>
    <property type="match status" value="1"/>
</dbReference>
<dbReference type="EMBL" id="SUNJ01012152">
    <property type="protein sequence ID" value="TPP58301.1"/>
    <property type="molecule type" value="Genomic_DNA"/>
</dbReference>
<keyword evidence="3" id="KW-1185">Reference proteome</keyword>
<gene>
    <name evidence="2" type="ORF">FGIG_07603</name>
</gene>
<reference evidence="2 3" key="1">
    <citation type="submission" date="2019-04" db="EMBL/GenBank/DDBJ databases">
        <title>Annotation for the trematode Fasciola gigantica.</title>
        <authorList>
            <person name="Choi Y.-J."/>
        </authorList>
    </citation>
    <scope>NUCLEOTIDE SEQUENCE [LARGE SCALE GENOMIC DNA]</scope>
    <source>
        <strain evidence="2">Uganda_cow_1</strain>
    </source>
</reference>
<dbReference type="AlphaFoldDB" id="A0A504YCK2"/>
<dbReference type="OrthoDB" id="10002384at2759"/>
<proteinExistence type="predicted"/>
<organism evidence="2 3">
    <name type="scientific">Fasciola gigantica</name>
    <name type="common">Giant liver fluke</name>
    <dbReference type="NCBI Taxonomy" id="46835"/>
    <lineage>
        <taxon>Eukaryota</taxon>
        <taxon>Metazoa</taxon>
        <taxon>Spiralia</taxon>
        <taxon>Lophotrochozoa</taxon>
        <taxon>Platyhelminthes</taxon>
        <taxon>Trematoda</taxon>
        <taxon>Digenea</taxon>
        <taxon>Plagiorchiida</taxon>
        <taxon>Echinostomata</taxon>
        <taxon>Echinostomatoidea</taxon>
        <taxon>Fasciolidae</taxon>
        <taxon>Fasciola</taxon>
    </lineage>
</organism>
<evidence type="ECO:0000313" key="2">
    <source>
        <dbReference type="EMBL" id="TPP58301.1"/>
    </source>
</evidence>
<protein>
    <submittedName>
        <fullName evidence="2">Uncharacterized protein</fullName>
    </submittedName>
</protein>
<evidence type="ECO:0000256" key="1">
    <source>
        <dbReference type="SAM" id="MobiDB-lite"/>
    </source>
</evidence>
<evidence type="ECO:0000313" key="3">
    <source>
        <dbReference type="Proteomes" id="UP000316759"/>
    </source>
</evidence>
<dbReference type="Proteomes" id="UP000316759">
    <property type="component" value="Unassembled WGS sequence"/>
</dbReference>
<feature type="region of interest" description="Disordered" evidence="1">
    <location>
        <begin position="233"/>
        <end position="266"/>
    </location>
</feature>
<accession>A0A504YCK2</accession>
<comment type="caution">
    <text evidence="2">The sequence shown here is derived from an EMBL/GenBank/DDBJ whole genome shotgun (WGS) entry which is preliminary data.</text>
</comment>
<sequence length="360" mass="40615">METLGFGCRSSARTKLMEDRGNMRSINQHDRGFSTEPKETDAMPFYYVNSGVKMDGTALQSRKLTIADEHLGYDWIAAMLDNQKCYGQTDDDHSTGRHWLNHSGLFDQIAKFRQTNYEACHSQNSSGNLSAYQSDRPFQKAHISPSSRIRNRIDHLRPVRSGVKNTKNLARSPEIYSYTLNTRLFPIPSDMATAKRLPPQPGQDHILRVTVPLHYFRHPSRLLQKIIAARGESSELERSPQRSNPWRSQSPTPGTMSLNDHCYPPKNGPRISRTVCSKVYSPDESILTISGFSGGLVNSFVTEDGTILPGWVRFLPQNEKEAIALLLRKKPVAWVKGIYGEHGARSEAKQDLCISNTQLE</sequence>
<name>A0A504YCK2_FASGI</name>
<dbReference type="InterPro" id="IPR031466">
    <property type="entry name" value="MIIP"/>
</dbReference>
<feature type="compositionally biased region" description="Polar residues" evidence="1">
    <location>
        <begin position="241"/>
        <end position="258"/>
    </location>
</feature>